<dbReference type="InterPro" id="IPR023346">
    <property type="entry name" value="Lysozyme-like_dom_sf"/>
</dbReference>
<dbReference type="InterPro" id="IPR008939">
    <property type="entry name" value="Lytic_TGlycosylase_superhlx_U"/>
</dbReference>
<feature type="signal peptide" evidence="4">
    <location>
        <begin position="1"/>
        <end position="26"/>
    </location>
</feature>
<dbReference type="EMBL" id="JBHUEY010000006">
    <property type="protein sequence ID" value="MFD1785328.1"/>
    <property type="molecule type" value="Genomic_DNA"/>
</dbReference>
<accession>A0ABW4N5G2</accession>
<dbReference type="InterPro" id="IPR008258">
    <property type="entry name" value="Transglycosylase_SLT_dom_1"/>
</dbReference>
<keyword evidence="7" id="KW-1185">Reference proteome</keyword>
<dbReference type="SUPFAM" id="SSF48435">
    <property type="entry name" value="Bacterial muramidases"/>
    <property type="match status" value="1"/>
</dbReference>
<dbReference type="Gene3D" id="1.10.530.10">
    <property type="match status" value="1"/>
</dbReference>
<organism evidence="6 7">
    <name type="scientific">Phenylobacterium terrae</name>
    <dbReference type="NCBI Taxonomy" id="2665495"/>
    <lineage>
        <taxon>Bacteria</taxon>
        <taxon>Pseudomonadati</taxon>
        <taxon>Pseudomonadota</taxon>
        <taxon>Alphaproteobacteria</taxon>
        <taxon>Caulobacterales</taxon>
        <taxon>Caulobacteraceae</taxon>
        <taxon>Phenylobacterium</taxon>
    </lineage>
</organism>
<keyword evidence="3 4" id="KW-0732">Signal</keyword>
<dbReference type="InterPro" id="IPR000189">
    <property type="entry name" value="Transglyc_AS"/>
</dbReference>
<name>A0ABW4N5G2_9CAUL</name>
<comment type="similarity">
    <text evidence="2">Belongs to the virb1 family.</text>
</comment>
<evidence type="ECO:0000259" key="5">
    <source>
        <dbReference type="Pfam" id="PF01464"/>
    </source>
</evidence>
<dbReference type="CDD" id="cd13401">
    <property type="entry name" value="Slt70-like"/>
    <property type="match status" value="1"/>
</dbReference>
<evidence type="ECO:0000256" key="3">
    <source>
        <dbReference type="ARBA" id="ARBA00022729"/>
    </source>
</evidence>
<comment type="similarity">
    <text evidence="1">Belongs to the transglycosylase Slt family.</text>
</comment>
<protein>
    <submittedName>
        <fullName evidence="6">Lytic transglycosylase domain-containing protein</fullName>
    </submittedName>
</protein>
<dbReference type="PANTHER" id="PTHR37423:SF2">
    <property type="entry name" value="MEMBRANE-BOUND LYTIC MUREIN TRANSGLYCOSYLASE C"/>
    <property type="match status" value="1"/>
</dbReference>
<gene>
    <name evidence="6" type="ORF">ACFSC0_18145</name>
</gene>
<dbReference type="SUPFAM" id="SSF53955">
    <property type="entry name" value="Lysozyme-like"/>
    <property type="match status" value="1"/>
</dbReference>
<evidence type="ECO:0000313" key="7">
    <source>
        <dbReference type="Proteomes" id="UP001597237"/>
    </source>
</evidence>
<evidence type="ECO:0000313" key="6">
    <source>
        <dbReference type="EMBL" id="MFD1785328.1"/>
    </source>
</evidence>
<dbReference type="Proteomes" id="UP001597237">
    <property type="component" value="Unassembled WGS sequence"/>
</dbReference>
<reference evidence="7" key="1">
    <citation type="journal article" date="2019" name="Int. J. Syst. Evol. Microbiol.">
        <title>The Global Catalogue of Microorganisms (GCM) 10K type strain sequencing project: providing services to taxonomists for standard genome sequencing and annotation.</title>
        <authorList>
            <consortium name="The Broad Institute Genomics Platform"/>
            <consortium name="The Broad Institute Genome Sequencing Center for Infectious Disease"/>
            <person name="Wu L."/>
            <person name="Ma J."/>
        </authorList>
    </citation>
    <scope>NUCLEOTIDE SEQUENCE [LARGE SCALE GENOMIC DNA]</scope>
    <source>
        <strain evidence="7">DFY28</strain>
    </source>
</reference>
<feature type="domain" description="Transglycosylase SLT" evidence="5">
    <location>
        <begin position="371"/>
        <end position="476"/>
    </location>
</feature>
<evidence type="ECO:0000256" key="2">
    <source>
        <dbReference type="ARBA" id="ARBA00009387"/>
    </source>
</evidence>
<dbReference type="PANTHER" id="PTHR37423">
    <property type="entry name" value="SOLUBLE LYTIC MUREIN TRANSGLYCOSYLASE-RELATED"/>
    <property type="match status" value="1"/>
</dbReference>
<proteinExistence type="inferred from homology"/>
<feature type="chain" id="PRO_5047108899" evidence="4">
    <location>
        <begin position="27"/>
        <end position="537"/>
    </location>
</feature>
<dbReference type="PROSITE" id="PS00922">
    <property type="entry name" value="TRANSGLYCOSYLASE"/>
    <property type="match status" value="1"/>
</dbReference>
<comment type="caution">
    <text evidence="6">The sequence shown here is derived from an EMBL/GenBank/DDBJ whole genome shotgun (WGS) entry which is preliminary data.</text>
</comment>
<dbReference type="RefSeq" id="WP_377284191.1">
    <property type="nucleotide sequence ID" value="NZ_JBHRSI010000013.1"/>
</dbReference>
<dbReference type="Pfam" id="PF01464">
    <property type="entry name" value="SLT"/>
    <property type="match status" value="1"/>
</dbReference>
<dbReference type="Gene3D" id="1.25.20.10">
    <property type="entry name" value="Bacterial muramidases"/>
    <property type="match status" value="2"/>
</dbReference>
<evidence type="ECO:0000256" key="4">
    <source>
        <dbReference type="SAM" id="SignalP"/>
    </source>
</evidence>
<evidence type="ECO:0000256" key="1">
    <source>
        <dbReference type="ARBA" id="ARBA00007734"/>
    </source>
</evidence>
<sequence length="537" mass="58081">MTTKTRLRLAALALLCAASIATSAAAGPQALSPWDVARYKAAFAAAERGDFIEAQIQSAEIKDKALAGHLAFRKLMHPSHKASYEELAAWLDKYADLPGAERIYALASKRRPAGAPALKEPLLAGQDWSRIEVTARGLSGPANPDRAAAARQAFYSGDARRALSLAQASGERWIAGLSAYRLKDYALAESYFDKVAHDAQEDAWLRAAAGYWAARAVTEAGEAERADGYLRLAARHPHTFYGMIAERQANLRTAQREQELSQAPRAETGEFVLASFSGGSDLTGFVKANPRAHRAVALSQVGQTTEAGLELRAGLALAKGKSERDQWGALLLALNAPLTSRVDAPAPARPGTMSPIYGQVIDYPTPTLEPKWGFTIDKALVYAIAYQESRFNPMAVSPAGAVGMMQLMPEAAARAAGDDKLKADMSPLFDPAFNLRVGQDYFTWLLERGVGYDLLRAVAAYNGGPGTLQKTAQMLGEDADSLMIIECLPSLETRNYVEKVLAAYWTYKRKFGEHPNTLDALAQGAKFVDARLDFGKK</sequence>